<dbReference type="CDD" id="cd00553">
    <property type="entry name" value="NAD_synthase"/>
    <property type="match status" value="1"/>
</dbReference>
<dbReference type="InterPro" id="IPR003010">
    <property type="entry name" value="C-N_Hydrolase"/>
</dbReference>
<evidence type="ECO:0000256" key="2">
    <source>
        <dbReference type="ARBA" id="ARBA00007145"/>
    </source>
</evidence>
<dbReference type="InterPro" id="IPR014445">
    <property type="entry name" value="Gln-dep_NAD_synthase"/>
</dbReference>
<evidence type="ECO:0000256" key="9">
    <source>
        <dbReference type="RuleBase" id="RU003811"/>
    </source>
</evidence>
<feature type="binding site" evidence="7">
    <location>
        <position position="223"/>
    </location>
    <ligand>
        <name>L-glutamine</name>
        <dbReference type="ChEBI" id="CHEBI:58359"/>
    </ligand>
</feature>
<dbReference type="InterPro" id="IPR014729">
    <property type="entry name" value="Rossmann-like_a/b/a_fold"/>
</dbReference>
<dbReference type="GO" id="GO:0005524">
    <property type="term" value="F:ATP binding"/>
    <property type="evidence" value="ECO:0007669"/>
    <property type="project" value="UniProtKB-UniRule"/>
</dbReference>
<dbReference type="NCBIfam" id="NF002730">
    <property type="entry name" value="PRK02628.1"/>
    <property type="match status" value="1"/>
</dbReference>
<evidence type="ECO:0000256" key="8">
    <source>
        <dbReference type="PIRNR" id="PIRNR006630"/>
    </source>
</evidence>
<dbReference type="CDD" id="cd07570">
    <property type="entry name" value="GAT_Gln-NAD-synth"/>
    <property type="match status" value="1"/>
</dbReference>
<comment type="function">
    <text evidence="7">Catalyzes the ATP-dependent amidation of deamido-NAD to form NAD. Uses L-glutamine as a nitrogen source.</text>
</comment>
<dbReference type="SUPFAM" id="SSF52402">
    <property type="entry name" value="Adenine nucleotide alpha hydrolases-like"/>
    <property type="match status" value="1"/>
</dbReference>
<dbReference type="GO" id="GO:0005737">
    <property type="term" value="C:cytoplasm"/>
    <property type="evidence" value="ECO:0007669"/>
    <property type="project" value="InterPro"/>
</dbReference>
<evidence type="ECO:0000259" key="10">
    <source>
        <dbReference type="PROSITE" id="PS50263"/>
    </source>
</evidence>
<dbReference type="EC" id="6.3.5.1" evidence="7 8"/>
<feature type="binding site" evidence="7">
    <location>
        <position position="137"/>
    </location>
    <ligand>
        <name>L-glutamine</name>
        <dbReference type="ChEBI" id="CHEBI:58359"/>
    </ligand>
</feature>
<dbReference type="GO" id="GO:0004359">
    <property type="term" value="F:glutaminase activity"/>
    <property type="evidence" value="ECO:0007669"/>
    <property type="project" value="InterPro"/>
</dbReference>
<proteinExistence type="inferred from homology"/>
<dbReference type="GO" id="GO:0003952">
    <property type="term" value="F:NAD+ synthase (glutamine-hydrolyzing) activity"/>
    <property type="evidence" value="ECO:0007669"/>
    <property type="project" value="UniProtKB-UniRule"/>
</dbReference>
<keyword evidence="5 7" id="KW-0067">ATP-binding</keyword>
<feature type="binding site" evidence="7">
    <location>
        <position position="476"/>
    </location>
    <ligand>
        <name>deamido-NAD(+)</name>
        <dbReference type="ChEBI" id="CHEBI:58437"/>
        <note>ligand shared between two neighboring subunits</note>
    </ligand>
</feature>
<dbReference type="PANTHER" id="PTHR23090:SF9">
    <property type="entry name" value="GLUTAMINE-DEPENDENT NAD(+) SYNTHETASE"/>
    <property type="match status" value="1"/>
</dbReference>
<evidence type="ECO:0000256" key="4">
    <source>
        <dbReference type="ARBA" id="ARBA00022741"/>
    </source>
</evidence>
<feature type="active site" description="For glutaminase activity" evidence="7">
    <location>
        <position position="131"/>
    </location>
</feature>
<comment type="catalytic activity">
    <reaction evidence="7 8">
        <text>deamido-NAD(+) + L-glutamine + ATP + H2O = L-glutamate + AMP + diphosphate + NAD(+) + H(+)</text>
        <dbReference type="Rhea" id="RHEA:24384"/>
        <dbReference type="ChEBI" id="CHEBI:15377"/>
        <dbReference type="ChEBI" id="CHEBI:15378"/>
        <dbReference type="ChEBI" id="CHEBI:29985"/>
        <dbReference type="ChEBI" id="CHEBI:30616"/>
        <dbReference type="ChEBI" id="CHEBI:33019"/>
        <dbReference type="ChEBI" id="CHEBI:57540"/>
        <dbReference type="ChEBI" id="CHEBI:58359"/>
        <dbReference type="ChEBI" id="CHEBI:58437"/>
        <dbReference type="ChEBI" id="CHEBI:456215"/>
        <dbReference type="EC" id="6.3.5.1"/>
    </reaction>
</comment>
<gene>
    <name evidence="7" type="primary">nadE</name>
    <name evidence="11" type="ORF">K8U80_11645</name>
</gene>
<organism evidence="11 12">
    <name type="scientific">Collinsella ihumii</name>
    <dbReference type="NCBI Taxonomy" id="1720204"/>
    <lineage>
        <taxon>Bacteria</taxon>
        <taxon>Bacillati</taxon>
        <taxon>Actinomycetota</taxon>
        <taxon>Coriobacteriia</taxon>
        <taxon>Coriobacteriales</taxon>
        <taxon>Coriobacteriaceae</taxon>
        <taxon>Collinsella</taxon>
    </lineage>
</organism>
<dbReference type="EMBL" id="DYVF01000071">
    <property type="protein sequence ID" value="HJG32026.1"/>
    <property type="molecule type" value="Genomic_DNA"/>
</dbReference>
<evidence type="ECO:0000256" key="1">
    <source>
        <dbReference type="ARBA" id="ARBA00005188"/>
    </source>
</evidence>
<feature type="binding site" evidence="7">
    <location>
        <position position="505"/>
    </location>
    <ligand>
        <name>deamido-NAD(+)</name>
        <dbReference type="ChEBI" id="CHEBI:58437"/>
        <note>ligand shared between two neighboring subunits</note>
    </ligand>
</feature>
<dbReference type="Pfam" id="PF02540">
    <property type="entry name" value="NAD_synthase"/>
    <property type="match status" value="1"/>
</dbReference>
<comment type="pathway">
    <text evidence="1 7 8">Cofactor biosynthesis; NAD(+) biosynthesis; NAD(+) from deamido-NAD(+) (L-Gln route): step 1/1.</text>
</comment>
<dbReference type="InterPro" id="IPR003694">
    <property type="entry name" value="NAD_synthase"/>
</dbReference>
<dbReference type="InterPro" id="IPR022310">
    <property type="entry name" value="NAD/GMP_synthase"/>
</dbReference>
<evidence type="ECO:0000256" key="5">
    <source>
        <dbReference type="ARBA" id="ARBA00022840"/>
    </source>
</evidence>
<dbReference type="InterPro" id="IPR041856">
    <property type="entry name" value="NAD+_synth_C"/>
</dbReference>
<sequence length="678" mass="73808">MDELYLAGLGSAMGAGSGDGFFRIASATPHIRVGDIEGNAQAILECVKVAADRGAGALVLPELCLSGYTCADLFLDRTLLRACEGALARLLDQTRDLPVLFTVGLPVANGDAIYNCAAVCCAGRLLGLTVKQNIPNYGEFYERRWFSPAPLNTECVAFAGQSQVLMGYRLVYRCCDAGLDSVAIGVEVCEDLWVPAPPSIDMTVDGGATIILNLSASDETIGKAEYRRELVRGQSARLYCAYAYADAGEGESTTDLVFVGENLIAENGSLLARTDMFTCDMAVADVDLDRLMAERRRSNTWAKSPFSMRPCTEVRFSYTGSRSTDEECGQPTDVRLMRSALDIDRVFPQTPFVPADHGDLAERCETIFNLQAAGLKARLAHTGTKRAVIGLSGGLDSTLALLVTVRAFDALGLPRSGITAASMPGFGTTVRTKGNAETLARGLGADFREISIHDAVKQHFADIGHDPAVTDVTYENSQARERTQILMDLSNELGGFVIGTGDLSELALGWATYNGDHMSMYAVNASVPKTLVRHLVRYAADVFGGEIADTLLDILDTPVSPELLPPTGDGEIAQRTEDLVGPYELHDFFLYHLLRFGFTPGKIYRMACRSFAGTYDARTVWSWLRVFYRRFFAQQFKRSCLPDGPKVGSVTLSPRGDWRMPSDASSRLWLEEIDRLQP</sequence>
<dbReference type="PIRSF" id="PIRSF006630">
    <property type="entry name" value="NADS_GAT"/>
    <property type="match status" value="1"/>
</dbReference>
<keyword evidence="6 7" id="KW-0520">NAD</keyword>
<dbReference type="Pfam" id="PF00795">
    <property type="entry name" value="CN_hydrolase"/>
    <property type="match status" value="1"/>
</dbReference>
<dbReference type="AlphaFoldDB" id="A0A921IRN6"/>
<comment type="caution">
    <text evidence="11">The sequence shown here is derived from an EMBL/GenBank/DDBJ whole genome shotgun (WGS) entry which is preliminary data.</text>
</comment>
<protein>
    <recommendedName>
        <fullName evidence="7 8">Glutamine-dependent NAD(+) synthetase</fullName>
        <ecNumber evidence="7 8">6.3.5.1</ecNumber>
    </recommendedName>
    <alternativeName>
        <fullName evidence="7 8">NAD(+) synthase [glutamine-hydrolyzing]</fullName>
    </alternativeName>
</protein>
<evidence type="ECO:0000256" key="3">
    <source>
        <dbReference type="ARBA" id="ARBA00022598"/>
    </source>
</evidence>
<evidence type="ECO:0000256" key="7">
    <source>
        <dbReference type="HAMAP-Rule" id="MF_02090"/>
    </source>
</evidence>
<feature type="active site" description="Nucleophile; for glutaminase activity" evidence="7">
    <location>
        <position position="189"/>
    </location>
</feature>
<dbReference type="GO" id="GO:0009435">
    <property type="term" value="P:NAD+ biosynthetic process"/>
    <property type="evidence" value="ECO:0007669"/>
    <property type="project" value="UniProtKB-UniRule"/>
</dbReference>
<feature type="domain" description="CN hydrolase" evidence="10">
    <location>
        <begin position="22"/>
        <end position="290"/>
    </location>
</feature>
<dbReference type="Proteomes" id="UP000746751">
    <property type="component" value="Unassembled WGS sequence"/>
</dbReference>
<feature type="binding site" evidence="7">
    <location>
        <position position="637"/>
    </location>
    <ligand>
        <name>deamido-NAD(+)</name>
        <dbReference type="ChEBI" id="CHEBI:58437"/>
        <note>ligand shared between two neighboring subunits</note>
    </ligand>
</feature>
<feature type="binding site" evidence="7">
    <location>
        <position position="217"/>
    </location>
    <ligand>
        <name>L-glutamine</name>
        <dbReference type="ChEBI" id="CHEBI:58359"/>
    </ligand>
</feature>
<feature type="binding site" evidence="7">
    <location>
        <position position="500"/>
    </location>
    <ligand>
        <name>ATP</name>
        <dbReference type="ChEBI" id="CHEBI:30616"/>
    </ligand>
</feature>
<comment type="similarity">
    <text evidence="9">Belongs to the NAD synthetase family.</text>
</comment>
<dbReference type="SUPFAM" id="SSF56317">
    <property type="entry name" value="Carbon-nitrogen hydrolase"/>
    <property type="match status" value="1"/>
</dbReference>
<reference evidence="11" key="2">
    <citation type="submission" date="2021-09" db="EMBL/GenBank/DDBJ databases">
        <authorList>
            <person name="Gilroy R."/>
        </authorList>
    </citation>
    <scope>NUCLEOTIDE SEQUENCE</scope>
    <source>
        <strain evidence="11">ChiGjej2B2-7701</strain>
    </source>
</reference>
<feature type="binding site" evidence="7">
    <location>
        <begin position="510"/>
        <end position="513"/>
    </location>
    <ligand>
        <name>deamido-NAD(+)</name>
        <dbReference type="ChEBI" id="CHEBI:58437"/>
        <note>ligand shared between two neighboring subunits</note>
    </ligand>
</feature>
<dbReference type="GO" id="GO:0008795">
    <property type="term" value="F:NAD+ synthase activity"/>
    <property type="evidence" value="ECO:0007669"/>
    <property type="project" value="UniProtKB-UniRule"/>
</dbReference>
<accession>A0A921IRN6</accession>
<feature type="binding site" evidence="7">
    <location>
        <begin position="390"/>
        <end position="397"/>
    </location>
    <ligand>
        <name>ATP</name>
        <dbReference type="ChEBI" id="CHEBI:30616"/>
    </ligand>
</feature>
<dbReference type="Gene3D" id="3.60.110.10">
    <property type="entry name" value="Carbon-nitrogen hydrolase"/>
    <property type="match status" value="1"/>
</dbReference>
<keyword evidence="4 7" id="KW-0547">Nucleotide-binding</keyword>
<dbReference type="Gene3D" id="1.10.10.1140">
    <property type="entry name" value="Glutamine-dependent NAD+ synthetase, C-terminal domain"/>
    <property type="match status" value="1"/>
</dbReference>
<evidence type="ECO:0000256" key="6">
    <source>
        <dbReference type="ARBA" id="ARBA00023027"/>
    </source>
</evidence>
<dbReference type="InterPro" id="IPR036526">
    <property type="entry name" value="C-N_Hydrolase_sf"/>
</dbReference>
<dbReference type="Gene3D" id="3.40.50.620">
    <property type="entry name" value="HUPs"/>
    <property type="match status" value="1"/>
</dbReference>
<dbReference type="PANTHER" id="PTHR23090">
    <property type="entry name" value="NH 3 /GLUTAMINE-DEPENDENT NAD + SYNTHETASE"/>
    <property type="match status" value="1"/>
</dbReference>
<dbReference type="HAMAP" id="MF_02090">
    <property type="entry name" value="NadE_glutamine_dep"/>
    <property type="match status" value="1"/>
</dbReference>
<keyword evidence="3 7" id="KW-0436">Ligase</keyword>
<feature type="active site" description="Proton acceptor; for glutaminase activity" evidence="7">
    <location>
        <position position="62"/>
    </location>
</feature>
<dbReference type="PROSITE" id="PS50263">
    <property type="entry name" value="CN_HYDROLASE"/>
    <property type="match status" value="1"/>
</dbReference>
<dbReference type="NCBIfam" id="TIGR00552">
    <property type="entry name" value="nadE"/>
    <property type="match status" value="1"/>
</dbReference>
<reference evidence="11" key="1">
    <citation type="journal article" date="2021" name="PeerJ">
        <title>Extensive microbial diversity within the chicken gut microbiome revealed by metagenomics and culture.</title>
        <authorList>
            <person name="Gilroy R."/>
            <person name="Ravi A."/>
            <person name="Getino M."/>
            <person name="Pursley I."/>
            <person name="Horton D.L."/>
            <person name="Alikhan N.F."/>
            <person name="Baker D."/>
            <person name="Gharbi K."/>
            <person name="Hall N."/>
            <person name="Watson M."/>
            <person name="Adriaenssens E.M."/>
            <person name="Foster-Nyarko E."/>
            <person name="Jarju S."/>
            <person name="Secka A."/>
            <person name="Antonio M."/>
            <person name="Oren A."/>
            <person name="Chaudhuri R.R."/>
            <person name="La Ragione R."/>
            <person name="Hildebrand F."/>
            <person name="Pallen M.J."/>
        </authorList>
    </citation>
    <scope>NUCLEOTIDE SEQUENCE</scope>
    <source>
        <strain evidence="11">ChiGjej2B2-7701</strain>
    </source>
</reference>
<evidence type="ECO:0000313" key="12">
    <source>
        <dbReference type="Proteomes" id="UP000746751"/>
    </source>
</evidence>
<evidence type="ECO:0000313" key="11">
    <source>
        <dbReference type="EMBL" id="HJG32026.1"/>
    </source>
</evidence>
<name>A0A921IRN6_9ACTN</name>
<comment type="similarity">
    <text evidence="2 7 8">In the C-terminal section; belongs to the NAD synthetase family.</text>
</comment>